<feature type="domain" description="4Fe-4S ferredoxin-type" evidence="5">
    <location>
        <begin position="261"/>
        <end position="292"/>
    </location>
</feature>
<evidence type="ECO:0000259" key="5">
    <source>
        <dbReference type="PROSITE" id="PS51379"/>
    </source>
</evidence>
<feature type="domain" description="4Fe-4S ferredoxin-type" evidence="5">
    <location>
        <begin position="320"/>
        <end position="352"/>
    </location>
</feature>
<reference evidence="6 7" key="2">
    <citation type="journal article" date="2014" name="Int. J. Syst. Evol. Microbiol.">
        <title>Methanobacterium paludis sp. nov. and a novel strain of Methanobacterium lacus isolated from northern peatlands.</title>
        <authorList>
            <person name="Cadillo-Quiroz H."/>
            <person name="Brauer S.L."/>
            <person name="Goodson N."/>
            <person name="Yavitt J.B."/>
            <person name="Zinder S.H."/>
        </authorList>
    </citation>
    <scope>NUCLEOTIDE SEQUENCE [LARGE SCALE GENOMIC DNA]</scope>
    <source>
        <strain evidence="6 7">AL-21</strain>
    </source>
</reference>
<keyword evidence="3" id="KW-0408">Iron</keyword>
<feature type="domain" description="4Fe-4S ferredoxin-type" evidence="5">
    <location>
        <begin position="353"/>
        <end position="381"/>
    </location>
</feature>
<keyword evidence="4" id="KW-0411">Iron-sulfur</keyword>
<feature type="domain" description="4Fe-4S ferredoxin-type" evidence="5">
    <location>
        <begin position="142"/>
        <end position="171"/>
    </location>
</feature>
<dbReference type="RefSeq" id="WP_013643873.1">
    <property type="nucleotide sequence ID" value="NC_015216.1"/>
</dbReference>
<gene>
    <name evidence="6" type="ordered locus">Metbo_0270</name>
</gene>
<dbReference type="SUPFAM" id="SSF54862">
    <property type="entry name" value="4Fe-4S ferredoxins"/>
    <property type="match status" value="3"/>
</dbReference>
<feature type="domain" description="4Fe-4S ferredoxin-type" evidence="5">
    <location>
        <begin position="1"/>
        <end position="28"/>
    </location>
</feature>
<dbReference type="PANTHER" id="PTHR43687">
    <property type="entry name" value="ADENYLYLSULFATE REDUCTASE, BETA SUBUNIT"/>
    <property type="match status" value="1"/>
</dbReference>
<feature type="domain" description="4Fe-4S ferredoxin-type" evidence="5">
    <location>
        <begin position="230"/>
        <end position="260"/>
    </location>
</feature>
<dbReference type="Pfam" id="PF00037">
    <property type="entry name" value="Fer4"/>
    <property type="match status" value="2"/>
</dbReference>
<protein>
    <submittedName>
        <fullName evidence="6">4Fe-4S ferredoxin iron-sulfur binding domain-containing protein</fullName>
    </submittedName>
</protein>
<feature type="domain" description="4Fe-4S ferredoxin-type" evidence="5">
    <location>
        <begin position="192"/>
        <end position="221"/>
    </location>
</feature>
<dbReference type="PANTHER" id="PTHR43687:SF1">
    <property type="entry name" value="FERREDOXIN III"/>
    <property type="match status" value="1"/>
</dbReference>
<feature type="domain" description="4Fe-4S ferredoxin-type" evidence="5">
    <location>
        <begin position="84"/>
        <end position="109"/>
    </location>
</feature>
<dbReference type="Pfam" id="PF13187">
    <property type="entry name" value="Fer4_9"/>
    <property type="match status" value="2"/>
</dbReference>
<reference evidence="7" key="1">
    <citation type="submission" date="2011-02" db="EMBL/GenBank/DDBJ databases">
        <title>Complete sequence of Methanobacterium sp. AL-21.</title>
        <authorList>
            <consortium name="US DOE Joint Genome Institute"/>
            <person name="Lucas S."/>
            <person name="Copeland A."/>
            <person name="Lapidus A."/>
            <person name="Cheng J.-F."/>
            <person name="Goodwin L."/>
            <person name="Pitluck S."/>
            <person name="Chertkov O."/>
            <person name="Detter J.C."/>
            <person name="Han C."/>
            <person name="Tapia R."/>
            <person name="Land M."/>
            <person name="Hauser L."/>
            <person name="Kyrpides N."/>
            <person name="Ivanova N."/>
            <person name="Mikhailova N."/>
            <person name="Pagani I."/>
            <person name="Cadillo-Quiroz H."/>
            <person name="Imachi H."/>
            <person name="Zinder S."/>
            <person name="Liu W."/>
            <person name="Woyke T."/>
        </authorList>
    </citation>
    <scope>NUCLEOTIDE SEQUENCE [LARGE SCALE GENOMIC DNA]</scope>
    <source>
        <strain evidence="7">AL-21</strain>
    </source>
</reference>
<dbReference type="Pfam" id="PF12798">
    <property type="entry name" value="Fer4_3"/>
    <property type="match status" value="1"/>
</dbReference>
<sequence>MFLSTKKCEGIGKCVEECPTEAIRIIDGKAFSCITCGACKDACPNSAIFKNKFGGFVVDRAKCNACGVCEMTCPVNNIKIEDGVVKGICARCGICVDACPVKARADAQDVIEDRQLKFLESLNLTIQPGSRVKKEEEYATRTNICTDPENCTLCGRCEYYCPTNAIIVDVDSEGLCTECRICEDVCPVGAIKDGVIDDTKCTLCLKCVSECPNSAMYTEDFKLHIRKPEEGETIEGSIVSCLNCGLCAEACTHGALKVVDGKLRYDPTLCKECSTMDCLEVCPVGTIRESADPDRAVEGFCVSCGKCVQVCDVNKARKLKNIKWDGTVSEDCITCGICSELCPKGAITLRRGSIDVDMDKCILCEKCAIHCPVSAIPRTATLKKSIKEGFTFVQDKMCMKCKLCTKICPEDAINENSEGNIVVDDSKCIYCGACSNACPAKAIILEREFEVSE</sequence>
<dbReference type="GO" id="GO:0016491">
    <property type="term" value="F:oxidoreductase activity"/>
    <property type="evidence" value="ECO:0007669"/>
    <property type="project" value="UniProtKB-ARBA"/>
</dbReference>
<dbReference type="InterPro" id="IPR017900">
    <property type="entry name" value="4Fe4S_Fe_S_CS"/>
</dbReference>
<accession>F0T8B0</accession>
<dbReference type="EMBL" id="CP002551">
    <property type="protein sequence ID" value="ADZ08522.1"/>
    <property type="molecule type" value="Genomic_DNA"/>
</dbReference>
<dbReference type="Gene3D" id="3.30.70.20">
    <property type="match status" value="7"/>
</dbReference>
<keyword evidence="2" id="KW-0479">Metal-binding</keyword>
<organism evidence="6 7">
    <name type="scientific">Methanobacterium lacus (strain AL-21)</name>
    <dbReference type="NCBI Taxonomy" id="877455"/>
    <lineage>
        <taxon>Archaea</taxon>
        <taxon>Methanobacteriati</taxon>
        <taxon>Methanobacteriota</taxon>
        <taxon>Methanomada group</taxon>
        <taxon>Methanobacteria</taxon>
        <taxon>Methanobacteriales</taxon>
        <taxon>Methanobacteriaceae</taxon>
        <taxon>Methanobacterium</taxon>
    </lineage>
</organism>
<feature type="domain" description="4Fe-4S ferredoxin-type" evidence="5">
    <location>
        <begin position="173"/>
        <end position="191"/>
    </location>
</feature>
<keyword evidence="7" id="KW-1185">Reference proteome</keyword>
<dbReference type="InterPro" id="IPR050572">
    <property type="entry name" value="Fe-S_Ferredoxin"/>
</dbReference>
<feature type="domain" description="4Fe-4S ferredoxin-type" evidence="5">
    <location>
        <begin position="419"/>
        <end position="448"/>
    </location>
</feature>
<name>F0T8B0_METLA</name>
<dbReference type="eggNOG" id="arCOG02182">
    <property type="taxonomic scope" value="Archaea"/>
</dbReference>
<dbReference type="Proteomes" id="UP000007490">
    <property type="component" value="Chromosome"/>
</dbReference>
<evidence type="ECO:0000256" key="3">
    <source>
        <dbReference type="ARBA" id="ARBA00023004"/>
    </source>
</evidence>
<keyword evidence="1" id="KW-0004">4Fe-4S</keyword>
<feature type="domain" description="4Fe-4S ferredoxin-type" evidence="5">
    <location>
        <begin position="388"/>
        <end position="418"/>
    </location>
</feature>
<dbReference type="GO" id="GO:0051539">
    <property type="term" value="F:4 iron, 4 sulfur cluster binding"/>
    <property type="evidence" value="ECO:0007669"/>
    <property type="project" value="UniProtKB-KW"/>
</dbReference>
<proteinExistence type="predicted"/>
<evidence type="ECO:0000313" key="6">
    <source>
        <dbReference type="EMBL" id="ADZ08522.1"/>
    </source>
</evidence>
<dbReference type="OrthoDB" id="23478at2157"/>
<dbReference type="AlphaFoldDB" id="F0T8B0"/>
<feature type="domain" description="4Fe-4S ferredoxin-type" evidence="5">
    <location>
        <begin position="33"/>
        <end position="53"/>
    </location>
</feature>
<dbReference type="CDD" id="cd10549">
    <property type="entry name" value="MtMvhB_like"/>
    <property type="match status" value="1"/>
</dbReference>
<dbReference type="GeneID" id="10276702"/>
<feature type="domain" description="4Fe-4S ferredoxin-type" evidence="5">
    <location>
        <begin position="54"/>
        <end position="83"/>
    </location>
</feature>
<dbReference type="PROSITE" id="PS51379">
    <property type="entry name" value="4FE4S_FER_2"/>
    <property type="match status" value="13"/>
</dbReference>
<evidence type="ECO:0000256" key="2">
    <source>
        <dbReference type="ARBA" id="ARBA00022723"/>
    </source>
</evidence>
<dbReference type="KEGG" id="mel:Metbo_0270"/>
<dbReference type="Pfam" id="PF12838">
    <property type="entry name" value="Fer4_7"/>
    <property type="match status" value="3"/>
</dbReference>
<dbReference type="STRING" id="877455.Metbo_0270"/>
<evidence type="ECO:0000256" key="4">
    <source>
        <dbReference type="ARBA" id="ARBA00023014"/>
    </source>
</evidence>
<dbReference type="GO" id="GO:0046872">
    <property type="term" value="F:metal ion binding"/>
    <property type="evidence" value="ECO:0007669"/>
    <property type="project" value="UniProtKB-KW"/>
</dbReference>
<evidence type="ECO:0000313" key="7">
    <source>
        <dbReference type="Proteomes" id="UP000007490"/>
    </source>
</evidence>
<dbReference type="HOGENOM" id="CLU_582186_0_0_2"/>
<dbReference type="PROSITE" id="PS00198">
    <property type="entry name" value="4FE4S_FER_1"/>
    <property type="match status" value="5"/>
</dbReference>
<dbReference type="InterPro" id="IPR017896">
    <property type="entry name" value="4Fe4S_Fe-S-bd"/>
</dbReference>
<evidence type="ECO:0000256" key="1">
    <source>
        <dbReference type="ARBA" id="ARBA00022485"/>
    </source>
</evidence>